<evidence type="ECO:0000256" key="10">
    <source>
        <dbReference type="SAM" id="MobiDB-lite"/>
    </source>
</evidence>
<evidence type="ECO:0000256" key="4">
    <source>
        <dbReference type="ARBA" id="ARBA00022777"/>
    </source>
</evidence>
<feature type="binding site" evidence="9">
    <location>
        <position position="297"/>
    </location>
    <ligand>
        <name>ATP</name>
        <dbReference type="ChEBI" id="CHEBI:30616"/>
    </ligand>
</feature>
<keyword evidence="2 9" id="KW-0808">Transferase</keyword>
<accession>A0A139A463</accession>
<comment type="cofactor">
    <cofactor evidence="9">
        <name>Mg(2+)</name>
        <dbReference type="ChEBI" id="CHEBI:18420"/>
    </cofactor>
    <text evidence="9">Binds 1 Mg(2+) ion per monomer.</text>
</comment>
<feature type="region of interest" description="LID" evidence="9">
    <location>
        <begin position="251"/>
        <end position="261"/>
    </location>
</feature>
<keyword evidence="6 9" id="KW-0665">Pyrimidine biosynthesis</keyword>
<evidence type="ECO:0000256" key="2">
    <source>
        <dbReference type="ARBA" id="ARBA00022679"/>
    </source>
</evidence>
<keyword evidence="4 9" id="KW-0418">Kinase</keyword>
<dbReference type="OrthoDB" id="442176at2759"/>
<keyword evidence="5 9" id="KW-0067">ATP-binding</keyword>
<dbReference type="GO" id="GO:0033862">
    <property type="term" value="F:UMP kinase activity"/>
    <property type="evidence" value="ECO:0007669"/>
    <property type="project" value="RHEA"/>
</dbReference>
<keyword evidence="1 9" id="KW-0963">Cytoplasm</keyword>
<evidence type="ECO:0000256" key="5">
    <source>
        <dbReference type="ARBA" id="ARBA00022840"/>
    </source>
</evidence>
<dbReference type="GO" id="GO:0005634">
    <property type="term" value="C:nucleus"/>
    <property type="evidence" value="ECO:0007669"/>
    <property type="project" value="UniProtKB-SubCell"/>
</dbReference>
<dbReference type="STRING" id="1344416.A0A139A463"/>
<evidence type="ECO:0000256" key="6">
    <source>
        <dbReference type="ARBA" id="ARBA00022975"/>
    </source>
</evidence>
<comment type="catalytic activity">
    <reaction evidence="8 9">
        <text>UMP + ATP = UDP + ADP</text>
        <dbReference type="Rhea" id="RHEA:24400"/>
        <dbReference type="ChEBI" id="CHEBI:30616"/>
        <dbReference type="ChEBI" id="CHEBI:57865"/>
        <dbReference type="ChEBI" id="CHEBI:58223"/>
        <dbReference type="ChEBI" id="CHEBI:456216"/>
        <dbReference type="EC" id="2.7.4.14"/>
    </reaction>
</comment>
<gene>
    <name evidence="11" type="ORF">M427DRAFT_138116</name>
</gene>
<dbReference type="GO" id="GO:0005737">
    <property type="term" value="C:cytoplasm"/>
    <property type="evidence" value="ECO:0007669"/>
    <property type="project" value="UniProtKB-SubCell"/>
</dbReference>
<comment type="similarity">
    <text evidence="9">Belongs to the adenylate kinase family. UMP-CMP kinase subfamily.</text>
</comment>
<dbReference type="HAMAP" id="MF_00235">
    <property type="entry name" value="Adenylate_kinase_Adk"/>
    <property type="match status" value="1"/>
</dbReference>
<feature type="binding site" evidence="9">
    <location>
        <position position="252"/>
    </location>
    <ligand>
        <name>ATP</name>
        <dbReference type="ChEBI" id="CHEBI:30616"/>
    </ligand>
</feature>
<sequence>MSRLLSTSLSAAPRFLPHANRPLIPSVRAIAHCQQLHFHTRAPTLPSPSPYTVTNRLQSTSTDSNPPKKPRNSLFWVLANVAAAGVLYVLVDELRRPAGDVKQDTAGEKDGEGEDTPHLFPTSLVSVVFVLGGPGAGKGTQCANLVRDHGFLHLSAGDLLRAEQSRPGSPHGAMIDKYIREGLVVPMEVTIALLKRAMADALDGEGKGRFLVDGFPRKQDQADAFERDVAQAKAVLYFECPEKELERRLLGRGVTSGRADDNIESIRKRFATFTTTSYPVIANYAARGKVINVSCLGDPSSVYDRTQRALADVGIIEYTSTTSPTSPTSPAPPAAPSPNPAPPASKPAPTKEDIPRSLLLPVAAGILWGVGWVVAGRA</sequence>
<dbReference type="GO" id="GO:0005524">
    <property type="term" value="F:ATP binding"/>
    <property type="evidence" value="ECO:0007669"/>
    <property type="project" value="UniProtKB-KW"/>
</dbReference>
<feature type="region of interest" description="Disordered" evidence="10">
    <location>
        <begin position="41"/>
        <end position="69"/>
    </location>
</feature>
<feature type="binding site" evidence="9">
    <location>
        <position position="161"/>
    </location>
    <ligand>
        <name>a ribonucleoside 5'-phosphate</name>
        <dbReference type="ChEBI" id="CHEBI:58043"/>
    </ligand>
</feature>
<comment type="subunit">
    <text evidence="9">Monomer.</text>
</comment>
<dbReference type="SUPFAM" id="SSF52540">
    <property type="entry name" value="P-loop containing nucleoside triphosphate hydrolases"/>
    <property type="match status" value="1"/>
</dbReference>
<dbReference type="InterPro" id="IPR033690">
    <property type="entry name" value="Adenylat_kinase_CS"/>
</dbReference>
<organism evidence="11 12">
    <name type="scientific">Gonapodya prolifera (strain JEL478)</name>
    <name type="common">Monoblepharis prolifera</name>
    <dbReference type="NCBI Taxonomy" id="1344416"/>
    <lineage>
        <taxon>Eukaryota</taxon>
        <taxon>Fungi</taxon>
        <taxon>Fungi incertae sedis</taxon>
        <taxon>Chytridiomycota</taxon>
        <taxon>Chytridiomycota incertae sedis</taxon>
        <taxon>Monoblepharidomycetes</taxon>
        <taxon>Monoblepharidales</taxon>
        <taxon>Gonapodyaceae</taxon>
        <taxon>Gonapodya</taxon>
    </lineage>
</organism>
<evidence type="ECO:0000256" key="7">
    <source>
        <dbReference type="ARBA" id="ARBA00023242"/>
    </source>
</evidence>
<dbReference type="Proteomes" id="UP000070544">
    <property type="component" value="Unassembled WGS sequence"/>
</dbReference>
<dbReference type="GO" id="GO:0006207">
    <property type="term" value="P:'de novo' pyrimidine nucleobase biosynthetic process"/>
    <property type="evidence" value="ECO:0007669"/>
    <property type="project" value="InterPro"/>
</dbReference>
<feature type="binding site" evidence="9">
    <location>
        <position position="269"/>
    </location>
    <ligand>
        <name>a ribonucleoside 5'-phosphate</name>
        <dbReference type="ChEBI" id="CHEBI:58043"/>
    </ligand>
</feature>
<dbReference type="InterPro" id="IPR006266">
    <property type="entry name" value="UMP_CMP_kinase"/>
</dbReference>
<dbReference type="PROSITE" id="PS00113">
    <property type="entry name" value="ADENYLATE_KINASE"/>
    <property type="match status" value="1"/>
</dbReference>
<evidence type="ECO:0000256" key="8">
    <source>
        <dbReference type="ARBA" id="ARBA00048116"/>
    </source>
</evidence>
<evidence type="ECO:0000256" key="9">
    <source>
        <dbReference type="HAMAP-Rule" id="MF_03172"/>
    </source>
</evidence>
<dbReference type="EMBL" id="KQ965800">
    <property type="protein sequence ID" value="KXS11504.1"/>
    <property type="molecule type" value="Genomic_DNA"/>
</dbReference>
<proteinExistence type="inferred from homology"/>
<comment type="domain">
    <text evidence="9">Consists of three domains, a large central CORE domain and two small peripheral domains, NMPbind and LID, which undergo movements during catalysis. The LID domain closes over the site of phosphoryl transfer upon ATP binding. Assembling and dissambling the active center during each catalytic cycle provides an effective means to prevent ATP hydrolysis.</text>
</comment>
<reference evidence="11 12" key="1">
    <citation type="journal article" date="2015" name="Genome Biol. Evol.">
        <title>Phylogenomic analyses indicate that early fungi evolved digesting cell walls of algal ancestors of land plants.</title>
        <authorList>
            <person name="Chang Y."/>
            <person name="Wang S."/>
            <person name="Sekimoto S."/>
            <person name="Aerts A.L."/>
            <person name="Choi C."/>
            <person name="Clum A."/>
            <person name="LaButti K.M."/>
            <person name="Lindquist E.A."/>
            <person name="Yee Ngan C."/>
            <person name="Ohm R.A."/>
            <person name="Salamov A.A."/>
            <person name="Grigoriev I.V."/>
            <person name="Spatafora J.W."/>
            <person name="Berbee M.L."/>
        </authorList>
    </citation>
    <scope>NUCLEOTIDE SEQUENCE [LARGE SCALE GENOMIC DNA]</scope>
    <source>
        <strain evidence="11 12">JEL478</strain>
    </source>
</reference>
<dbReference type="PANTHER" id="PTHR23359">
    <property type="entry name" value="NUCLEOTIDE KINASE"/>
    <property type="match status" value="1"/>
</dbReference>
<dbReference type="InterPro" id="IPR000850">
    <property type="entry name" value="Adenylat/UMP-CMP_kin"/>
</dbReference>
<evidence type="ECO:0000256" key="1">
    <source>
        <dbReference type="ARBA" id="ARBA00022490"/>
    </source>
</evidence>
<feature type="region of interest" description="NMPbind" evidence="9">
    <location>
        <begin position="155"/>
        <end position="185"/>
    </location>
</feature>
<dbReference type="Gene3D" id="3.40.50.300">
    <property type="entry name" value="P-loop containing nucleotide triphosphate hydrolases"/>
    <property type="match status" value="1"/>
</dbReference>
<comment type="subcellular location">
    <subcellularLocation>
        <location evidence="9">Cytoplasm</location>
    </subcellularLocation>
    <subcellularLocation>
        <location evidence="9">Nucleus</location>
    </subcellularLocation>
    <text evidence="9">Predominantly cytoplasmic.</text>
</comment>
<keyword evidence="3 9" id="KW-0547">Nucleotide-binding</keyword>
<feature type="compositionally biased region" description="Polar residues" evidence="10">
    <location>
        <begin position="50"/>
        <end position="65"/>
    </location>
</feature>
<evidence type="ECO:0000256" key="3">
    <source>
        <dbReference type="ARBA" id="ARBA00022741"/>
    </source>
</evidence>
<dbReference type="HAMAP" id="MF_03172">
    <property type="entry name" value="Adenylate_kinase_UMP_CMP_kin"/>
    <property type="match status" value="1"/>
</dbReference>
<feature type="binding site" evidence="9">
    <location>
        <begin position="135"/>
        <end position="140"/>
    </location>
    <ligand>
        <name>ATP</name>
        <dbReference type="ChEBI" id="CHEBI:30616"/>
    </ligand>
</feature>
<feature type="binding site" evidence="9">
    <location>
        <position position="221"/>
    </location>
    <ligand>
        <name>a ribonucleoside 5'-phosphate</name>
        <dbReference type="ChEBI" id="CHEBI:58043"/>
    </ligand>
</feature>
<dbReference type="AlphaFoldDB" id="A0A139A463"/>
<dbReference type="Pfam" id="PF00406">
    <property type="entry name" value="ADK"/>
    <property type="match status" value="1"/>
</dbReference>
<comment type="function">
    <text evidence="9">Catalyzes the phosphorylation of pyrimidine nucleoside monophosphates at the expense of ATP. Plays an important role in de novo pyrimidine nucleotide biosynthesis. Has preference for UMP and dUMP as phosphate acceptors, but can also use CMP, dCMP and AMP.</text>
</comment>
<keyword evidence="7 9" id="KW-0539">Nucleus</keyword>
<dbReference type="PRINTS" id="PR00094">
    <property type="entry name" value="ADENYLTKNASE"/>
</dbReference>
<dbReference type="CDD" id="cd01428">
    <property type="entry name" value="ADK"/>
    <property type="match status" value="1"/>
</dbReference>
<feature type="binding site" evidence="9">
    <location>
        <position position="258"/>
    </location>
    <ligand>
        <name>a ribonucleoside 5'-phosphate</name>
        <dbReference type="ChEBI" id="CHEBI:58043"/>
    </ligand>
</feature>
<dbReference type="GO" id="GO:0006221">
    <property type="term" value="P:pyrimidine nucleotide biosynthetic process"/>
    <property type="evidence" value="ECO:0007669"/>
    <property type="project" value="UniProtKB-UniRule"/>
</dbReference>
<dbReference type="InterPro" id="IPR027417">
    <property type="entry name" value="P-loop_NTPase"/>
</dbReference>
<feature type="compositionally biased region" description="Pro residues" evidence="10">
    <location>
        <begin position="327"/>
        <end position="346"/>
    </location>
</feature>
<keyword evidence="12" id="KW-1185">Reference proteome</keyword>
<dbReference type="NCBIfam" id="TIGR01359">
    <property type="entry name" value="UMP_CMP_kin_fam"/>
    <property type="match status" value="1"/>
</dbReference>
<dbReference type="EC" id="2.7.4.14" evidence="9"/>
<protein>
    <recommendedName>
        <fullName evidence="9">Uridylate kinase</fullName>
        <shortName evidence="9">UK</shortName>
        <ecNumber evidence="9">2.7.4.14</ecNumber>
    </recommendedName>
    <alternativeName>
        <fullName evidence="9">ATP:UMP phosphotransferase</fullName>
    </alternativeName>
    <alternativeName>
        <fullName evidence="9">Deoxycytidylate kinase</fullName>
        <shortName evidence="9">CK</shortName>
        <shortName evidence="9">dCMP kinase</shortName>
    </alternativeName>
    <alternativeName>
        <fullName evidence="9">Uridine monophosphate kinase</fullName>
        <shortName evidence="9">UMP kinase</shortName>
        <shortName evidence="9">UMPK</shortName>
    </alternativeName>
</protein>
<comment type="caution">
    <text evidence="9">Lacks conserved residue(s) required for the propagation of feature annotation.</text>
</comment>
<feature type="region of interest" description="Disordered" evidence="10">
    <location>
        <begin position="320"/>
        <end position="352"/>
    </location>
</feature>
<evidence type="ECO:0000313" key="11">
    <source>
        <dbReference type="EMBL" id="KXS11504.1"/>
    </source>
</evidence>
<feature type="binding site" evidence="9">
    <location>
        <begin position="214"/>
        <end position="217"/>
    </location>
    <ligand>
        <name>a ribonucleoside 5'-phosphate</name>
        <dbReference type="ChEBI" id="CHEBI:58043"/>
    </ligand>
</feature>
<evidence type="ECO:0000313" key="12">
    <source>
        <dbReference type="Proteomes" id="UP000070544"/>
    </source>
</evidence>
<name>A0A139A463_GONPJ</name>